<evidence type="ECO:0000256" key="1">
    <source>
        <dbReference type="SAM" id="Phobius"/>
    </source>
</evidence>
<dbReference type="STRING" id="1423747.FC69_GL000517"/>
<organism evidence="2 3">
    <name type="scientific">Latilactobacillus fuchuensis DSM 14340 = JCM 11249</name>
    <dbReference type="NCBI Taxonomy" id="1423747"/>
    <lineage>
        <taxon>Bacteria</taxon>
        <taxon>Bacillati</taxon>
        <taxon>Bacillota</taxon>
        <taxon>Bacilli</taxon>
        <taxon>Lactobacillales</taxon>
        <taxon>Lactobacillaceae</taxon>
        <taxon>Latilactobacillus</taxon>
    </lineage>
</organism>
<keyword evidence="1" id="KW-1133">Transmembrane helix</keyword>
<dbReference type="Proteomes" id="UP000051264">
    <property type="component" value="Unassembled WGS sequence"/>
</dbReference>
<dbReference type="PIRSF" id="PIRSF024534">
    <property type="entry name" value="ThiW"/>
    <property type="match status" value="1"/>
</dbReference>
<gene>
    <name evidence="2" type="ORF">FC69_GL000517</name>
</gene>
<dbReference type="Gene3D" id="1.10.1760.20">
    <property type="match status" value="1"/>
</dbReference>
<feature type="transmembrane region" description="Helical" evidence="1">
    <location>
        <begin position="67"/>
        <end position="89"/>
    </location>
</feature>
<dbReference type="RefSeq" id="WP_025083764.1">
    <property type="nucleotide sequence ID" value="NZ_AZEX01000013.1"/>
</dbReference>
<evidence type="ECO:0000313" key="2">
    <source>
        <dbReference type="EMBL" id="KRL61664.1"/>
    </source>
</evidence>
<name>A0A0R1RXB4_9LACO</name>
<sequence>MKSKRIKRLTLLAMMVALDVILSPLFRIEGMAPMSSVLNVTAAVLMGPLYATIMALMTAILRMVLLGIPPLALTGALFGALFAGLGYKISGQVGSAIGGEIFGTGIIGSLLSYPVMVWFTGSSNGLFWLVYTPRFLGGAISGSVVAWLVLYKLKETSIFQKSRTVFQSK</sequence>
<comment type="caution">
    <text evidence="2">The sequence shown here is derived from an EMBL/GenBank/DDBJ whole genome shotgun (WGS) entry which is preliminary data.</text>
</comment>
<accession>A0A0R1RXB4</accession>
<protein>
    <recommendedName>
        <fullName evidence="4">ThiW protein</fullName>
    </recommendedName>
</protein>
<dbReference type="InterPro" id="IPR012652">
    <property type="entry name" value="ThiW"/>
</dbReference>
<feature type="transmembrane region" description="Helical" evidence="1">
    <location>
        <begin position="101"/>
        <end position="120"/>
    </location>
</feature>
<dbReference type="NCBIfam" id="TIGR02359">
    <property type="entry name" value="thiW"/>
    <property type="match status" value="1"/>
</dbReference>
<dbReference type="EMBL" id="AZEX01000013">
    <property type="protein sequence ID" value="KRL61664.1"/>
    <property type="molecule type" value="Genomic_DNA"/>
</dbReference>
<evidence type="ECO:0000313" key="3">
    <source>
        <dbReference type="Proteomes" id="UP000051264"/>
    </source>
</evidence>
<keyword evidence="1" id="KW-0812">Transmembrane</keyword>
<evidence type="ECO:0008006" key="4">
    <source>
        <dbReference type="Google" id="ProtNLM"/>
    </source>
</evidence>
<feature type="transmembrane region" description="Helical" evidence="1">
    <location>
        <begin position="126"/>
        <end position="151"/>
    </location>
</feature>
<dbReference type="Pfam" id="PF09512">
    <property type="entry name" value="ThiW"/>
    <property type="match status" value="1"/>
</dbReference>
<dbReference type="PATRIC" id="fig|1423747.3.peg.526"/>
<dbReference type="eggNOG" id="COG4732">
    <property type="taxonomic scope" value="Bacteria"/>
</dbReference>
<keyword evidence="1" id="KW-0472">Membrane</keyword>
<dbReference type="OrthoDB" id="5516776at2"/>
<reference evidence="2 3" key="1">
    <citation type="journal article" date="2015" name="Genome Announc.">
        <title>Expanding the biotechnology potential of lactobacilli through comparative genomics of 213 strains and associated genera.</title>
        <authorList>
            <person name="Sun Z."/>
            <person name="Harris H.M."/>
            <person name="McCann A."/>
            <person name="Guo C."/>
            <person name="Argimon S."/>
            <person name="Zhang W."/>
            <person name="Yang X."/>
            <person name="Jeffery I.B."/>
            <person name="Cooney J.C."/>
            <person name="Kagawa T.F."/>
            <person name="Liu W."/>
            <person name="Song Y."/>
            <person name="Salvetti E."/>
            <person name="Wrobel A."/>
            <person name="Rasinkangas P."/>
            <person name="Parkhill J."/>
            <person name="Rea M.C."/>
            <person name="O'Sullivan O."/>
            <person name="Ritari J."/>
            <person name="Douillard F.P."/>
            <person name="Paul Ross R."/>
            <person name="Yang R."/>
            <person name="Briner A.E."/>
            <person name="Felis G.E."/>
            <person name="de Vos W.M."/>
            <person name="Barrangou R."/>
            <person name="Klaenhammer T.R."/>
            <person name="Caufield P.W."/>
            <person name="Cui Y."/>
            <person name="Zhang H."/>
            <person name="O'Toole P.W."/>
        </authorList>
    </citation>
    <scope>NUCLEOTIDE SEQUENCE [LARGE SCALE GENOMIC DNA]</scope>
    <source>
        <strain evidence="2 3">DSM 14340</strain>
    </source>
</reference>
<feature type="transmembrane region" description="Helical" evidence="1">
    <location>
        <begin position="38"/>
        <end position="61"/>
    </location>
</feature>
<proteinExistence type="predicted"/>
<dbReference type="AlphaFoldDB" id="A0A0R1RXB4"/>